<reference evidence="2" key="2">
    <citation type="journal article" date="2015" name="Fish Shellfish Immunol.">
        <title>Early steps in the European eel (Anguilla anguilla)-Vibrio vulnificus interaction in the gills: Role of the RtxA13 toxin.</title>
        <authorList>
            <person name="Callol A."/>
            <person name="Pajuelo D."/>
            <person name="Ebbesson L."/>
            <person name="Teles M."/>
            <person name="MacKenzie S."/>
            <person name="Amaro C."/>
        </authorList>
    </citation>
    <scope>NUCLEOTIDE SEQUENCE</scope>
</reference>
<sequence>MAGSLSIEATKARRAAPFPHQKRPSPLCN</sequence>
<protein>
    <submittedName>
        <fullName evidence="2">Uncharacterized protein</fullName>
    </submittedName>
</protein>
<organism evidence="2">
    <name type="scientific">Anguilla anguilla</name>
    <name type="common">European freshwater eel</name>
    <name type="synonym">Muraena anguilla</name>
    <dbReference type="NCBI Taxonomy" id="7936"/>
    <lineage>
        <taxon>Eukaryota</taxon>
        <taxon>Metazoa</taxon>
        <taxon>Chordata</taxon>
        <taxon>Craniata</taxon>
        <taxon>Vertebrata</taxon>
        <taxon>Euteleostomi</taxon>
        <taxon>Actinopterygii</taxon>
        <taxon>Neopterygii</taxon>
        <taxon>Teleostei</taxon>
        <taxon>Anguilliformes</taxon>
        <taxon>Anguillidae</taxon>
        <taxon>Anguilla</taxon>
    </lineage>
</organism>
<dbReference type="AlphaFoldDB" id="A0A0E9V8R4"/>
<name>A0A0E9V8R4_ANGAN</name>
<evidence type="ECO:0000256" key="1">
    <source>
        <dbReference type="SAM" id="MobiDB-lite"/>
    </source>
</evidence>
<evidence type="ECO:0000313" key="2">
    <source>
        <dbReference type="EMBL" id="JAH73840.1"/>
    </source>
</evidence>
<reference evidence="2" key="1">
    <citation type="submission" date="2014-11" db="EMBL/GenBank/DDBJ databases">
        <authorList>
            <person name="Amaro Gonzalez C."/>
        </authorList>
    </citation>
    <scope>NUCLEOTIDE SEQUENCE</scope>
</reference>
<feature type="region of interest" description="Disordered" evidence="1">
    <location>
        <begin position="1"/>
        <end position="29"/>
    </location>
</feature>
<accession>A0A0E9V8R4</accession>
<proteinExistence type="predicted"/>
<dbReference type="EMBL" id="GBXM01034737">
    <property type="protein sequence ID" value="JAH73840.1"/>
    <property type="molecule type" value="Transcribed_RNA"/>
</dbReference>